<dbReference type="FunFam" id="3.20.20.300:FF:000008">
    <property type="entry name" value="Beta-N-acetylglucosaminidase, putative"/>
    <property type="match status" value="1"/>
</dbReference>
<gene>
    <name evidence="6" type="ORF">LECACI_7A007096</name>
</gene>
<dbReference type="Proteomes" id="UP001296104">
    <property type="component" value="Unassembled WGS sequence"/>
</dbReference>
<dbReference type="GO" id="GO:0005975">
    <property type="term" value="P:carbohydrate metabolic process"/>
    <property type="evidence" value="ECO:0007669"/>
    <property type="project" value="InterPro"/>
</dbReference>
<dbReference type="PANTHER" id="PTHR30480:SF8">
    <property type="entry name" value="PUTATIVE (AFU_ORTHOLOGUE AFUA_8G04060)-RELATED"/>
    <property type="match status" value="1"/>
</dbReference>
<dbReference type="InterPro" id="IPR050226">
    <property type="entry name" value="NagZ_Beta-hexosaminidase"/>
</dbReference>
<dbReference type="Pfam" id="PF00933">
    <property type="entry name" value="Glyco_hydro_3"/>
    <property type="match status" value="1"/>
</dbReference>
<dbReference type="SUPFAM" id="SSF55729">
    <property type="entry name" value="Acyl-CoA N-acyltransferases (Nat)"/>
    <property type="match status" value="1"/>
</dbReference>
<comment type="caution">
    <text evidence="6">The sequence shown here is derived from an EMBL/GenBank/DDBJ whole genome shotgun (WGS) entry which is preliminary data.</text>
</comment>
<dbReference type="InterPro" id="IPR016181">
    <property type="entry name" value="Acyl_CoA_acyltransferase"/>
</dbReference>
<keyword evidence="7" id="KW-1185">Reference proteome</keyword>
<dbReference type="GO" id="GO:0004553">
    <property type="term" value="F:hydrolase activity, hydrolyzing O-glycosyl compounds"/>
    <property type="evidence" value="ECO:0007669"/>
    <property type="project" value="InterPro"/>
</dbReference>
<evidence type="ECO:0000313" key="6">
    <source>
        <dbReference type="EMBL" id="CAK4031938.1"/>
    </source>
</evidence>
<sequence length="938" mass="101663">MAGSNGTLDPVWDDMDRSLGQLFMASHHSVMGFEGTTVTPQIKKLIQEHHLGSILLTAKNLKSAEQCTELVLELQRTAYEAGHTVPLLIGLDQENGGVNSLFDEIYIRQYPSAMGLAATGSKDIAYEVAKATAEEIAACGLNLMMGPCLDVLTNARNQPLGVRTTGDNPQEVSAYGIAFMKGYKDAGVSTMGKHFPSYGSLEFLGSALDVPTITESLESLSLSALVPFRNAVKEGIDAMMVGGCAMNSAGLNVMHACLSDQVVNDLLRNDLHFDGVVISDCLEMEALSHNIGVGGGTVMAVNAGCDIVLLCRSYTHQLEAIAGFKLGLENAMITKERIHQSLERTLEMKSRCTSWDKALNPPGISLLTKLQPSHTQLSTKAYNSSITVVRDKNRLLPLTNIMEPEDELLLLTPLVKPLVASAASQSLSEQATNGSPEPAVWERSASVMSGERVFRELGRSLARQRSGRVLHTSYTANGVRPQHENLINRASAIIIVTADANRNLYQHGFTKHVSMICNMQYSSGGEKREKPLVVVAVSSPYDFAMDQSIGTYICTYDFTETALMSLVKVLYGDFNAAGSLPGTISQSQKLSQSKQHWLVEAFNEERDSNGLDVLIRFVADGTPPGLHSELASATSNSFLLRNADVMESHYVVRNSSTQALYGFCATYFFKATGTGVIGAIFVDPSRRKLSIGHSLHNRAIRNLLQKEGIKRFQLGSRLPSMYLGIPSGHGSERKRLRSWFADLGWNTALSRAVCSMVARNLSTWTPPDGMAKSLQSAGHDFDLVYGWDYAGPVLDHIKTNNRQGLAEVYKMALADPSACGIIRAKRPEDGSVIGTVVLYNMQSQLAEFVPSMKDLGELAGGISSPVISPAVGEYSTLLQGLILLGMRQIKQQGCSVCLLDYIDGDGNFDGLSAMGFSVLHNFEEVSCDAATWTMVPPS</sequence>
<dbReference type="InterPro" id="IPR001764">
    <property type="entry name" value="Glyco_hydro_3_N"/>
</dbReference>
<dbReference type="FunFam" id="3.40.50.1700:FF:000013">
    <property type="entry name" value="Glycoside hydrolase family 3 protein"/>
    <property type="match status" value="1"/>
</dbReference>
<evidence type="ECO:0000313" key="7">
    <source>
        <dbReference type="Proteomes" id="UP001296104"/>
    </source>
</evidence>
<organism evidence="6 7">
    <name type="scientific">Lecanosticta acicola</name>
    <dbReference type="NCBI Taxonomy" id="111012"/>
    <lineage>
        <taxon>Eukaryota</taxon>
        <taxon>Fungi</taxon>
        <taxon>Dikarya</taxon>
        <taxon>Ascomycota</taxon>
        <taxon>Pezizomycotina</taxon>
        <taxon>Dothideomycetes</taxon>
        <taxon>Dothideomycetidae</taxon>
        <taxon>Mycosphaerellales</taxon>
        <taxon>Mycosphaerellaceae</taxon>
        <taxon>Lecanosticta</taxon>
    </lineage>
</organism>
<reference evidence="6" key="1">
    <citation type="submission" date="2023-11" db="EMBL/GenBank/DDBJ databases">
        <authorList>
            <person name="Alioto T."/>
            <person name="Alioto T."/>
            <person name="Gomez Garrido J."/>
        </authorList>
    </citation>
    <scope>NUCLEOTIDE SEQUENCE</scope>
</reference>
<dbReference type="Gene3D" id="3.20.20.300">
    <property type="entry name" value="Glycoside hydrolase, family 3, N-terminal domain"/>
    <property type="match status" value="1"/>
</dbReference>
<keyword evidence="4" id="KW-0326">Glycosidase</keyword>
<keyword evidence="2 6" id="KW-0378">Hydrolase</keyword>
<keyword evidence="3" id="KW-0325">Glycoprotein</keyword>
<protein>
    <submittedName>
        <fullName evidence="6">Glycoside hydrolase family 3</fullName>
    </submittedName>
</protein>
<dbReference type="InterPro" id="IPR036962">
    <property type="entry name" value="Glyco_hydro_3_N_sf"/>
</dbReference>
<dbReference type="PANTHER" id="PTHR30480">
    <property type="entry name" value="BETA-HEXOSAMINIDASE-RELATED"/>
    <property type="match status" value="1"/>
</dbReference>
<feature type="domain" description="Glycoside hydrolase family 3 N-terminal" evidence="5">
    <location>
        <begin position="17"/>
        <end position="346"/>
    </location>
</feature>
<comment type="similarity">
    <text evidence="1">Belongs to the glycosyl hydrolase 3 family.</text>
</comment>
<evidence type="ECO:0000259" key="5">
    <source>
        <dbReference type="Pfam" id="PF00933"/>
    </source>
</evidence>
<dbReference type="GO" id="GO:0009254">
    <property type="term" value="P:peptidoglycan turnover"/>
    <property type="evidence" value="ECO:0007669"/>
    <property type="project" value="TreeGrafter"/>
</dbReference>
<proteinExistence type="inferred from homology"/>
<evidence type="ECO:0000256" key="1">
    <source>
        <dbReference type="ARBA" id="ARBA00005336"/>
    </source>
</evidence>
<evidence type="ECO:0000256" key="2">
    <source>
        <dbReference type="ARBA" id="ARBA00022801"/>
    </source>
</evidence>
<accession>A0AAI8Z3V2</accession>
<evidence type="ECO:0000256" key="4">
    <source>
        <dbReference type="ARBA" id="ARBA00023295"/>
    </source>
</evidence>
<dbReference type="Gene3D" id="3.40.50.1700">
    <property type="entry name" value="Glycoside hydrolase family 3 C-terminal domain"/>
    <property type="match status" value="1"/>
</dbReference>
<dbReference type="InterPro" id="IPR036881">
    <property type="entry name" value="Glyco_hydro_3_C_sf"/>
</dbReference>
<name>A0AAI8Z3V2_9PEZI</name>
<dbReference type="InterPro" id="IPR017853">
    <property type="entry name" value="GH"/>
</dbReference>
<dbReference type="SUPFAM" id="SSF51445">
    <property type="entry name" value="(Trans)glycosidases"/>
    <property type="match status" value="1"/>
</dbReference>
<dbReference type="AlphaFoldDB" id="A0AAI8Z3V2"/>
<dbReference type="EMBL" id="CAVMBE010000055">
    <property type="protein sequence ID" value="CAK4031938.1"/>
    <property type="molecule type" value="Genomic_DNA"/>
</dbReference>
<evidence type="ECO:0000256" key="3">
    <source>
        <dbReference type="ARBA" id="ARBA00023180"/>
    </source>
</evidence>